<keyword evidence="1" id="KW-0614">Plasmid</keyword>
<dbReference type="EMBL" id="KF365913">
    <property type="protein sequence ID" value="AGQ21257.1"/>
    <property type="molecule type" value="Genomic_DNA"/>
</dbReference>
<dbReference type="RefSeq" id="WP_009968607.1">
    <property type="nucleotide sequence ID" value="NC_021809.1"/>
</dbReference>
<evidence type="ECO:0008006" key="2">
    <source>
        <dbReference type="Google" id="ProtNLM"/>
    </source>
</evidence>
<organism evidence="1">
    <name type="scientific">Bacillus subtilis subsp. subtilis NCIB 3610 = ATCC 6051 = DSM 10</name>
    <dbReference type="NCBI Taxonomy" id="535026"/>
    <lineage>
        <taxon>Bacteria</taxon>
        <taxon>Bacillati</taxon>
        <taxon>Bacillota</taxon>
        <taxon>Bacilli</taxon>
        <taxon>Bacillales</taxon>
        <taxon>Bacillaceae</taxon>
        <taxon>Bacillus</taxon>
    </lineage>
</organism>
<protein>
    <recommendedName>
        <fullName evidence="2">DUF3168 domain-containing protein</fullName>
    </recommendedName>
</protein>
<accession>S5DTM1</accession>
<geneLocation type="plasmid" evidence="1">
    <name>pBS32</name>
</geneLocation>
<proteinExistence type="predicted"/>
<reference evidence="1" key="2">
    <citation type="journal article" date="2013" name="J. Bacteriol.">
        <title>Plasmid-Encoded ComI Inhibits Competence in the Ancestral 3610 Strain of Bacillus subtilis.</title>
        <authorList>
            <person name="Konkol M.A."/>
            <person name="Blair K.M."/>
            <person name="Kearns D.B."/>
        </authorList>
    </citation>
    <scope>NUCLEOTIDE SEQUENCE</scope>
    <source>
        <strain evidence="1">NCIB 3610</strain>
        <plasmid evidence="1">pBS32</plasmid>
    </source>
</reference>
<dbReference type="AlphaFoldDB" id="S5DTM1"/>
<gene>
    <name evidence="1" type="primary">zpbC</name>
</gene>
<name>S5DTM1_BACIU</name>
<evidence type="ECO:0000313" key="1">
    <source>
        <dbReference type="EMBL" id="AGQ21257.1"/>
    </source>
</evidence>
<sequence>MSLSVKTVYDLLMNDQELGNLMNKDMIFSINVPEDFQKVENAPIICITQISDFQSRFVSNKAFSSEISVQITVWAADLAKIDQFKTRLDTLMGENNWSQYTGMLDRDPTIDLFMLARRYRTTEILNDLSLLKHE</sequence>
<dbReference type="SMR" id="S5DTM1"/>
<reference evidence="1" key="1">
    <citation type="journal article" date="2013" name="J. Bacteriol.">
        <title>A plasmid-encoded phosphatase regulates Bacillus subtilis biofilm architecture, sporulation, and genetic competence.</title>
        <authorList>
            <person name="Parashar V."/>
            <person name="Konkol M.A."/>
            <person name="Kearns D.B."/>
            <person name="Neiditch M.B."/>
        </authorList>
    </citation>
    <scope>NUCLEOTIDE SEQUENCE</scope>
    <source>
        <strain evidence="1">NCIB 3610</strain>
        <plasmid evidence="1">pBS32</plasmid>
    </source>
</reference>